<dbReference type="Proteomes" id="UP000033699">
    <property type="component" value="Unassembled WGS sequence"/>
</dbReference>
<protein>
    <submittedName>
        <fullName evidence="1">Uncharacterized protein</fullName>
    </submittedName>
</protein>
<organism evidence="1 2">
    <name type="scientific">Streptomyces rubellomurinus (strain ATCC 31215)</name>
    <dbReference type="NCBI Taxonomy" id="359131"/>
    <lineage>
        <taxon>Bacteria</taxon>
        <taxon>Bacillati</taxon>
        <taxon>Actinomycetota</taxon>
        <taxon>Actinomycetes</taxon>
        <taxon>Kitasatosporales</taxon>
        <taxon>Streptomycetaceae</taxon>
        <taxon>Streptomyces</taxon>
    </lineage>
</organism>
<dbReference type="AlphaFoldDB" id="A0A0F2TEB7"/>
<dbReference type="RefSeq" id="WP_045698631.1">
    <property type="nucleotide sequence ID" value="NZ_JZKH01000039.1"/>
</dbReference>
<keyword evidence="2" id="KW-1185">Reference proteome</keyword>
<comment type="caution">
    <text evidence="1">The sequence shown here is derived from an EMBL/GenBank/DDBJ whole genome shotgun (WGS) entry which is preliminary data.</text>
</comment>
<gene>
    <name evidence="1" type="ORF">VM95_19700</name>
</gene>
<reference evidence="1 2" key="1">
    <citation type="submission" date="2015-02" db="EMBL/GenBank/DDBJ databases">
        <authorList>
            <person name="Ju K.-S."/>
            <person name="Doroghazi J.R."/>
            <person name="Metcalf W."/>
        </authorList>
    </citation>
    <scope>NUCLEOTIDE SEQUENCE [LARGE SCALE GENOMIC DNA]</scope>
    <source>
        <strain evidence="1 2">ATCC 31215</strain>
    </source>
</reference>
<evidence type="ECO:0000313" key="1">
    <source>
        <dbReference type="EMBL" id="KJS60650.1"/>
    </source>
</evidence>
<dbReference type="EMBL" id="JZKH01000039">
    <property type="protein sequence ID" value="KJS60650.1"/>
    <property type="molecule type" value="Genomic_DNA"/>
</dbReference>
<name>A0A0F2TEB7_STRR3</name>
<accession>A0A0F2TEB7</accession>
<sequence length="78" mass="8507">MTDISVSPKSVTQVLLQDGQWYTVNTGTFTIGSYRLLTDNELMDHLLATEVSTPGFSFEEPGGRTVTGPLSSITAIRR</sequence>
<proteinExistence type="predicted"/>
<dbReference type="PATRIC" id="fig|359131.3.peg.4600"/>
<evidence type="ECO:0000313" key="2">
    <source>
        <dbReference type="Proteomes" id="UP000033699"/>
    </source>
</evidence>